<dbReference type="GO" id="GO:0004803">
    <property type="term" value="F:transposase activity"/>
    <property type="evidence" value="ECO:0007669"/>
    <property type="project" value="InterPro"/>
</dbReference>
<evidence type="ECO:0000313" key="2">
    <source>
        <dbReference type="EMBL" id="GGF88699.1"/>
    </source>
</evidence>
<accession>A0A917CH39</accession>
<sequence>MSNLECSYIKILSVLQQLIEQSNFLNQIRIPKLSDIEVIALALTAEYLNIDSERELFRRLPASLFDQIERSVYNRRKRQLFIYIEALRQQMADQMTTGEDHFLIDSMPLEVCKISRAGRSTICNDDVDTAPNHGYCASQSMRYYGYKLHAVCSVDGVFKHFDLSPASVHDIHYLNDIKGLMKDCHIIGDKGYLSHPLQLDLFDTSNINLHTPMRKNQLNYKRLPWVYSKARKRIETLFSQLCDQFMIRRNYAKTFKGFATRIMAKITALNKGVSTL</sequence>
<organism evidence="2 3">
    <name type="scientific">Marinicella pacifica</name>
    <dbReference type="NCBI Taxonomy" id="1171543"/>
    <lineage>
        <taxon>Bacteria</taxon>
        <taxon>Pseudomonadati</taxon>
        <taxon>Pseudomonadota</taxon>
        <taxon>Gammaproteobacteria</taxon>
        <taxon>Lysobacterales</taxon>
        <taxon>Marinicellaceae</taxon>
        <taxon>Marinicella</taxon>
    </lineage>
</organism>
<feature type="domain" description="Transposase IS4-like" evidence="1">
    <location>
        <begin position="98"/>
        <end position="270"/>
    </location>
</feature>
<comment type="caution">
    <text evidence="2">The sequence shown here is derived from an EMBL/GenBank/DDBJ whole genome shotgun (WGS) entry which is preliminary data.</text>
</comment>
<reference evidence="2" key="2">
    <citation type="submission" date="2020-09" db="EMBL/GenBank/DDBJ databases">
        <authorList>
            <person name="Sun Q."/>
            <person name="Zhou Y."/>
        </authorList>
    </citation>
    <scope>NUCLEOTIDE SEQUENCE</scope>
    <source>
        <strain evidence="2">CGMCC 1.12181</strain>
    </source>
</reference>
<evidence type="ECO:0000313" key="3">
    <source>
        <dbReference type="Proteomes" id="UP000605253"/>
    </source>
</evidence>
<dbReference type="GO" id="GO:0003677">
    <property type="term" value="F:DNA binding"/>
    <property type="evidence" value="ECO:0007669"/>
    <property type="project" value="InterPro"/>
</dbReference>
<dbReference type="Pfam" id="PF01609">
    <property type="entry name" value="DDE_Tnp_1"/>
    <property type="match status" value="1"/>
</dbReference>
<dbReference type="Proteomes" id="UP000605253">
    <property type="component" value="Unassembled WGS sequence"/>
</dbReference>
<dbReference type="NCBIfam" id="NF033520">
    <property type="entry name" value="transpos_IS982"/>
    <property type="match status" value="1"/>
</dbReference>
<dbReference type="InterPro" id="IPR002559">
    <property type="entry name" value="Transposase_11"/>
</dbReference>
<dbReference type="GO" id="GO:0006313">
    <property type="term" value="P:DNA transposition"/>
    <property type="evidence" value="ECO:0007669"/>
    <property type="project" value="InterPro"/>
</dbReference>
<proteinExistence type="predicted"/>
<keyword evidence="3" id="KW-1185">Reference proteome</keyword>
<evidence type="ECO:0000259" key="1">
    <source>
        <dbReference type="Pfam" id="PF01609"/>
    </source>
</evidence>
<dbReference type="EMBL" id="BMEO01000002">
    <property type="protein sequence ID" value="GGF88699.1"/>
    <property type="molecule type" value="Genomic_DNA"/>
</dbReference>
<gene>
    <name evidence="2" type="ORF">GCM10011365_07340</name>
</gene>
<name>A0A917CH39_9GAMM</name>
<reference evidence="2" key="1">
    <citation type="journal article" date="2014" name="Int. J. Syst. Evol. Microbiol.">
        <title>Complete genome sequence of Corynebacterium casei LMG S-19264T (=DSM 44701T), isolated from a smear-ripened cheese.</title>
        <authorList>
            <consortium name="US DOE Joint Genome Institute (JGI-PGF)"/>
            <person name="Walter F."/>
            <person name="Albersmeier A."/>
            <person name="Kalinowski J."/>
            <person name="Ruckert C."/>
        </authorList>
    </citation>
    <scope>NUCLEOTIDE SEQUENCE</scope>
    <source>
        <strain evidence="2">CGMCC 1.12181</strain>
    </source>
</reference>
<dbReference type="AlphaFoldDB" id="A0A917CH39"/>
<protein>
    <submittedName>
        <fullName evidence="2">Transposase</fullName>
    </submittedName>
</protein>